<keyword evidence="1" id="KW-0472">Membrane</keyword>
<reference evidence="3" key="1">
    <citation type="journal article" date="2014" name="Genome Announc.">
        <title>Draft genome sequence of Colletotrichum sublineola, a destructive pathogen of cultivated sorghum.</title>
        <authorList>
            <person name="Baroncelli R."/>
            <person name="Sanz-Martin J.M."/>
            <person name="Rech G.E."/>
            <person name="Sukno S.A."/>
            <person name="Thon M.R."/>
        </authorList>
    </citation>
    <scope>NUCLEOTIDE SEQUENCE [LARGE SCALE GENOMIC DNA]</scope>
    <source>
        <strain evidence="3">TX430BB</strain>
    </source>
</reference>
<dbReference type="Proteomes" id="UP000027238">
    <property type="component" value="Unassembled WGS sequence"/>
</dbReference>
<comment type="caution">
    <text evidence="2">The sequence shown here is derived from an EMBL/GenBank/DDBJ whole genome shotgun (WGS) entry which is preliminary data.</text>
</comment>
<evidence type="ECO:0000313" key="3">
    <source>
        <dbReference type="Proteomes" id="UP000027238"/>
    </source>
</evidence>
<keyword evidence="1" id="KW-0812">Transmembrane</keyword>
<sequence length="86" mass="9270">MDISLERLLSILSLGTDTESSHHTYILPLPPQLISAPAASRHTSFWILAPAKSKILHVVVIVVVVVVVIIFIAAARLPFTTTITAS</sequence>
<gene>
    <name evidence="2" type="ORF">CSUB01_11399</name>
</gene>
<accession>A0A066XQ26</accession>
<name>A0A066XQ26_COLSU</name>
<organism evidence="2 3">
    <name type="scientific">Colletotrichum sublineola</name>
    <name type="common">Sorghum anthracnose fungus</name>
    <dbReference type="NCBI Taxonomy" id="1173701"/>
    <lineage>
        <taxon>Eukaryota</taxon>
        <taxon>Fungi</taxon>
        <taxon>Dikarya</taxon>
        <taxon>Ascomycota</taxon>
        <taxon>Pezizomycotina</taxon>
        <taxon>Sordariomycetes</taxon>
        <taxon>Hypocreomycetidae</taxon>
        <taxon>Glomerellales</taxon>
        <taxon>Glomerellaceae</taxon>
        <taxon>Colletotrichum</taxon>
        <taxon>Colletotrichum graminicola species complex</taxon>
    </lineage>
</organism>
<keyword evidence="1" id="KW-1133">Transmembrane helix</keyword>
<dbReference type="AlphaFoldDB" id="A0A066XQ26"/>
<protein>
    <recommendedName>
        <fullName evidence="4">Transmembrane protein</fullName>
    </recommendedName>
</protein>
<dbReference type="HOGENOM" id="CLU_2497793_0_0_1"/>
<keyword evidence="3" id="KW-1185">Reference proteome</keyword>
<feature type="transmembrane region" description="Helical" evidence="1">
    <location>
        <begin position="55"/>
        <end position="77"/>
    </location>
</feature>
<evidence type="ECO:0000256" key="1">
    <source>
        <dbReference type="SAM" id="Phobius"/>
    </source>
</evidence>
<dbReference type="EMBL" id="JMSE01000461">
    <property type="protein sequence ID" value="KDN69774.1"/>
    <property type="molecule type" value="Genomic_DNA"/>
</dbReference>
<evidence type="ECO:0008006" key="4">
    <source>
        <dbReference type="Google" id="ProtNLM"/>
    </source>
</evidence>
<evidence type="ECO:0000313" key="2">
    <source>
        <dbReference type="EMBL" id="KDN69774.1"/>
    </source>
</evidence>
<proteinExistence type="predicted"/>